<protein>
    <recommendedName>
        <fullName evidence="4">Undecaprenyl-diphosphatase</fullName>
        <ecNumber evidence="3">3.6.1.27</ecNumber>
    </recommendedName>
    <alternativeName>
        <fullName evidence="12">Bacitracin resistance protein</fullName>
    </alternativeName>
    <alternativeName>
        <fullName evidence="11">Undecaprenyl pyrophosphate phosphatase</fullName>
    </alternativeName>
</protein>
<evidence type="ECO:0000256" key="8">
    <source>
        <dbReference type="ARBA" id="ARBA00022989"/>
    </source>
</evidence>
<evidence type="ECO:0000256" key="6">
    <source>
        <dbReference type="ARBA" id="ARBA00022692"/>
    </source>
</evidence>
<comment type="similarity">
    <text evidence="2">Belongs to the UppP family.</text>
</comment>
<sequence length="201" mass="21873">MLVYFRKLAEIVSQLPRSRRAQHFVLAVLLGFLSAAVIGAIKHDLIKSVLFESPVLICVVLIIGGLVLLFVDKIGLSPRYHYATDFSLQMALKVGFFQCLAMIPGTSRSGSTIVGPLLLGADKRSAAEFSFFLAMPTMVGAFALDLYKSRNDLSADQGVMIAIGFAAAFVAALCVVRTLLAFVSRRGYGIFGWWRHQGIPS</sequence>
<evidence type="ECO:0000256" key="5">
    <source>
        <dbReference type="ARBA" id="ARBA00022475"/>
    </source>
</evidence>
<reference evidence="15 16" key="1">
    <citation type="submission" date="2016-09" db="EMBL/GenBank/DDBJ databases">
        <title>The complete genome sequences of Rhizobium gallicum, symbiovars gallicum and phaseoli, symbionts associated to common bean (Phaseolus vulgaris).</title>
        <authorList>
            <person name="Bustos P."/>
            <person name="Santamaria R.I."/>
            <person name="Perez-Carrascal O.M."/>
            <person name="Juarez S."/>
            <person name="Lozano L."/>
            <person name="Martinez-Flores I."/>
            <person name="Martinez-Romero E."/>
            <person name="Cevallos M."/>
            <person name="Romero D."/>
            <person name="Davila G."/>
            <person name="Gonzalez V."/>
        </authorList>
    </citation>
    <scope>NUCLEOTIDE SEQUENCE [LARGE SCALE GENOMIC DNA]</scope>
    <source>
        <strain evidence="15 16">IE4872</strain>
    </source>
</reference>
<gene>
    <name evidence="15" type="ORF">IE4872_CH03346</name>
</gene>
<dbReference type="AlphaFoldDB" id="A0A1L5NM18"/>
<evidence type="ECO:0000256" key="9">
    <source>
        <dbReference type="ARBA" id="ARBA00023136"/>
    </source>
</evidence>
<dbReference type="InterPro" id="IPR003824">
    <property type="entry name" value="UppP"/>
</dbReference>
<keyword evidence="9 14" id="KW-0472">Membrane</keyword>
<evidence type="ECO:0000256" key="7">
    <source>
        <dbReference type="ARBA" id="ARBA00022801"/>
    </source>
</evidence>
<dbReference type="EMBL" id="CP017101">
    <property type="protein sequence ID" value="APO68946.1"/>
    <property type="molecule type" value="Genomic_DNA"/>
</dbReference>
<dbReference type="GO" id="GO:0046677">
    <property type="term" value="P:response to antibiotic"/>
    <property type="evidence" value="ECO:0007669"/>
    <property type="project" value="UniProtKB-KW"/>
</dbReference>
<organism evidence="15 16">
    <name type="scientific">Rhizobium gallicum</name>
    <dbReference type="NCBI Taxonomy" id="56730"/>
    <lineage>
        <taxon>Bacteria</taxon>
        <taxon>Pseudomonadati</taxon>
        <taxon>Pseudomonadota</taxon>
        <taxon>Alphaproteobacteria</taxon>
        <taxon>Hyphomicrobiales</taxon>
        <taxon>Rhizobiaceae</taxon>
        <taxon>Rhizobium/Agrobacterium group</taxon>
        <taxon>Rhizobium</taxon>
    </lineage>
</organism>
<evidence type="ECO:0000313" key="16">
    <source>
        <dbReference type="Proteomes" id="UP000184749"/>
    </source>
</evidence>
<comment type="subcellular location">
    <subcellularLocation>
        <location evidence="1">Cell membrane</location>
        <topology evidence="1">Multi-pass membrane protein</topology>
    </subcellularLocation>
</comment>
<evidence type="ECO:0000256" key="14">
    <source>
        <dbReference type="SAM" id="Phobius"/>
    </source>
</evidence>
<feature type="transmembrane region" description="Helical" evidence="14">
    <location>
        <begin position="21"/>
        <end position="41"/>
    </location>
</feature>
<keyword evidence="6 14" id="KW-0812">Transmembrane</keyword>
<dbReference type="Pfam" id="PF02673">
    <property type="entry name" value="BacA"/>
    <property type="match status" value="1"/>
</dbReference>
<evidence type="ECO:0000256" key="10">
    <source>
        <dbReference type="ARBA" id="ARBA00023251"/>
    </source>
</evidence>
<dbReference type="STRING" id="56730.IE4872_CH03346"/>
<dbReference type="PANTHER" id="PTHR30622">
    <property type="entry name" value="UNDECAPRENYL-DIPHOSPHATASE"/>
    <property type="match status" value="1"/>
</dbReference>
<keyword evidence="10" id="KW-0046">Antibiotic resistance</keyword>
<dbReference type="Proteomes" id="UP000184749">
    <property type="component" value="Chromosome"/>
</dbReference>
<keyword evidence="7 15" id="KW-0378">Hydrolase</keyword>
<keyword evidence="5" id="KW-1003">Cell membrane</keyword>
<comment type="catalytic activity">
    <reaction evidence="13">
        <text>di-trans,octa-cis-undecaprenyl diphosphate + H2O = di-trans,octa-cis-undecaprenyl phosphate + phosphate + H(+)</text>
        <dbReference type="Rhea" id="RHEA:28094"/>
        <dbReference type="ChEBI" id="CHEBI:15377"/>
        <dbReference type="ChEBI" id="CHEBI:15378"/>
        <dbReference type="ChEBI" id="CHEBI:43474"/>
        <dbReference type="ChEBI" id="CHEBI:58405"/>
        <dbReference type="ChEBI" id="CHEBI:60392"/>
        <dbReference type="EC" id="3.6.1.27"/>
    </reaction>
</comment>
<proteinExistence type="inferred from homology"/>
<feature type="transmembrane region" description="Helical" evidence="14">
    <location>
        <begin position="53"/>
        <end position="71"/>
    </location>
</feature>
<evidence type="ECO:0000256" key="2">
    <source>
        <dbReference type="ARBA" id="ARBA00010621"/>
    </source>
</evidence>
<feature type="transmembrane region" description="Helical" evidence="14">
    <location>
        <begin position="129"/>
        <end position="147"/>
    </location>
</feature>
<evidence type="ECO:0000256" key="11">
    <source>
        <dbReference type="ARBA" id="ARBA00032707"/>
    </source>
</evidence>
<dbReference type="GO" id="GO:0005886">
    <property type="term" value="C:plasma membrane"/>
    <property type="evidence" value="ECO:0007669"/>
    <property type="project" value="UniProtKB-SubCell"/>
</dbReference>
<name>A0A1L5NM18_9HYPH</name>
<evidence type="ECO:0000256" key="1">
    <source>
        <dbReference type="ARBA" id="ARBA00004651"/>
    </source>
</evidence>
<evidence type="ECO:0000313" key="15">
    <source>
        <dbReference type="EMBL" id="APO68946.1"/>
    </source>
</evidence>
<keyword evidence="8 14" id="KW-1133">Transmembrane helix</keyword>
<evidence type="ECO:0000256" key="3">
    <source>
        <dbReference type="ARBA" id="ARBA00012374"/>
    </source>
</evidence>
<dbReference type="GO" id="GO:0050380">
    <property type="term" value="F:undecaprenyl-diphosphatase activity"/>
    <property type="evidence" value="ECO:0007669"/>
    <property type="project" value="UniProtKB-EC"/>
</dbReference>
<dbReference type="PANTHER" id="PTHR30622:SF3">
    <property type="entry name" value="UNDECAPRENYL-DIPHOSPHATASE"/>
    <property type="match status" value="1"/>
</dbReference>
<evidence type="ECO:0000256" key="13">
    <source>
        <dbReference type="ARBA" id="ARBA00047594"/>
    </source>
</evidence>
<evidence type="ECO:0000256" key="4">
    <source>
        <dbReference type="ARBA" id="ARBA00021581"/>
    </source>
</evidence>
<evidence type="ECO:0000256" key="12">
    <source>
        <dbReference type="ARBA" id="ARBA00032932"/>
    </source>
</evidence>
<dbReference type="EC" id="3.6.1.27" evidence="3"/>
<feature type="transmembrane region" description="Helical" evidence="14">
    <location>
        <begin position="159"/>
        <end position="183"/>
    </location>
</feature>
<accession>A0A1L5NM18</accession>